<proteinExistence type="predicted"/>
<keyword evidence="3" id="KW-1185">Reference proteome</keyword>
<comment type="caution">
    <text evidence="2">The sequence shown here is derived from an EMBL/GenBank/DDBJ whole genome shotgun (WGS) entry which is preliminary data.</text>
</comment>
<organism evidence="2 3">
    <name type="scientific">Liparis tanakae</name>
    <name type="common">Tanaka's snailfish</name>
    <dbReference type="NCBI Taxonomy" id="230148"/>
    <lineage>
        <taxon>Eukaryota</taxon>
        <taxon>Metazoa</taxon>
        <taxon>Chordata</taxon>
        <taxon>Craniata</taxon>
        <taxon>Vertebrata</taxon>
        <taxon>Euteleostomi</taxon>
        <taxon>Actinopterygii</taxon>
        <taxon>Neopterygii</taxon>
        <taxon>Teleostei</taxon>
        <taxon>Neoteleostei</taxon>
        <taxon>Acanthomorphata</taxon>
        <taxon>Eupercaria</taxon>
        <taxon>Perciformes</taxon>
        <taxon>Cottioidei</taxon>
        <taxon>Cottales</taxon>
        <taxon>Liparidae</taxon>
        <taxon>Liparis</taxon>
    </lineage>
</organism>
<dbReference type="AlphaFoldDB" id="A0A4Z2IRQ7"/>
<dbReference type="EMBL" id="SRLO01000054">
    <property type="protein sequence ID" value="TNN80486.1"/>
    <property type="molecule type" value="Genomic_DNA"/>
</dbReference>
<name>A0A4Z2IRQ7_9TELE</name>
<feature type="region of interest" description="Disordered" evidence="1">
    <location>
        <begin position="47"/>
        <end position="68"/>
    </location>
</feature>
<reference evidence="2 3" key="1">
    <citation type="submission" date="2019-03" db="EMBL/GenBank/DDBJ databases">
        <title>First draft genome of Liparis tanakae, snailfish: a comprehensive survey of snailfish specific genes.</title>
        <authorList>
            <person name="Kim W."/>
            <person name="Song I."/>
            <person name="Jeong J.-H."/>
            <person name="Kim D."/>
            <person name="Kim S."/>
            <person name="Ryu S."/>
            <person name="Song J.Y."/>
            <person name="Lee S.K."/>
        </authorList>
    </citation>
    <scope>NUCLEOTIDE SEQUENCE [LARGE SCALE GENOMIC DNA]</scope>
    <source>
        <tissue evidence="2">Muscle</tissue>
    </source>
</reference>
<dbReference type="Proteomes" id="UP000314294">
    <property type="component" value="Unassembled WGS sequence"/>
</dbReference>
<evidence type="ECO:0000256" key="1">
    <source>
        <dbReference type="SAM" id="MobiDB-lite"/>
    </source>
</evidence>
<dbReference type="OrthoDB" id="10468532at2759"/>
<gene>
    <name evidence="2" type="ORF">EYF80_009225</name>
</gene>
<protein>
    <submittedName>
        <fullName evidence="2">Uncharacterized protein</fullName>
    </submittedName>
</protein>
<evidence type="ECO:0000313" key="2">
    <source>
        <dbReference type="EMBL" id="TNN80486.1"/>
    </source>
</evidence>
<accession>A0A4Z2IRQ7</accession>
<sequence length="68" mass="7382">MIGAHPPRRGGAVNECNVPSATWMRAVLVVAPKQQQGLAFVVIEREDGSRSGETALGRSRGGRQQQRR</sequence>
<evidence type="ECO:0000313" key="3">
    <source>
        <dbReference type="Proteomes" id="UP000314294"/>
    </source>
</evidence>